<reference evidence="1" key="1">
    <citation type="submission" date="2021-03" db="EMBL/GenBank/DDBJ databases">
        <title>Leucobacter chromiisoli sp. nov., isolated from chromium-containing soil of chemical plant.</title>
        <authorList>
            <person name="Xu Z."/>
        </authorList>
    </citation>
    <scope>NUCLEOTIDE SEQUENCE</scope>
    <source>
        <strain evidence="1">A2</strain>
    </source>
</reference>
<proteinExistence type="predicted"/>
<dbReference type="Proteomes" id="UP000664398">
    <property type="component" value="Unassembled WGS sequence"/>
</dbReference>
<dbReference type="AlphaFoldDB" id="A0A939LWU2"/>
<protein>
    <submittedName>
        <fullName evidence="1">Uncharacterized protein</fullName>
    </submittedName>
</protein>
<accession>A0A939LWU2</accession>
<comment type="caution">
    <text evidence="1">The sequence shown here is derived from an EMBL/GenBank/DDBJ whole genome shotgun (WGS) entry which is preliminary data.</text>
</comment>
<evidence type="ECO:0000313" key="1">
    <source>
        <dbReference type="EMBL" id="MBO1805887.1"/>
    </source>
</evidence>
<sequence length="111" mass="12131">MLAVDLVRERVGALNAAPKMKTDRETGVEVQAVDRETGIAQWTVQALHSPKEGKATLLNVTVTSEFEPEIQPMVTGFASLEVDMYTIKENGVIKGAGLWFRGELDTQGVDQ</sequence>
<evidence type="ECO:0000313" key="2">
    <source>
        <dbReference type="Proteomes" id="UP000664398"/>
    </source>
</evidence>
<dbReference type="RefSeq" id="WP_208046359.1">
    <property type="nucleotide sequence ID" value="NZ_JAGDYL010000020.1"/>
</dbReference>
<gene>
    <name evidence="1" type="ORF">J4H91_11255</name>
</gene>
<organism evidence="1 2">
    <name type="scientific">Leucobacter ruminantium</name>
    <dbReference type="NCBI Taxonomy" id="1289170"/>
    <lineage>
        <taxon>Bacteria</taxon>
        <taxon>Bacillati</taxon>
        <taxon>Actinomycetota</taxon>
        <taxon>Actinomycetes</taxon>
        <taxon>Micrococcales</taxon>
        <taxon>Microbacteriaceae</taxon>
        <taxon>Leucobacter</taxon>
    </lineage>
</organism>
<dbReference type="EMBL" id="JAGDYL010000020">
    <property type="protein sequence ID" value="MBO1805887.1"/>
    <property type="molecule type" value="Genomic_DNA"/>
</dbReference>
<keyword evidence="2" id="KW-1185">Reference proteome</keyword>
<name>A0A939LWU2_9MICO</name>